<comment type="caution">
    <text evidence="1">The sequence shown here is derived from an EMBL/GenBank/DDBJ whole genome shotgun (WGS) entry which is preliminary data.</text>
</comment>
<reference evidence="1 2" key="1">
    <citation type="submission" date="2016-07" db="EMBL/GenBank/DDBJ databases">
        <title>Pervasive Adenine N6-methylation of Active Genes in Fungi.</title>
        <authorList>
            <consortium name="DOE Joint Genome Institute"/>
            <person name="Mondo S.J."/>
            <person name="Dannebaum R.O."/>
            <person name="Kuo R.C."/>
            <person name="Labutti K."/>
            <person name="Haridas S."/>
            <person name="Kuo A."/>
            <person name="Salamov A."/>
            <person name="Ahrendt S.R."/>
            <person name="Lipzen A."/>
            <person name="Sullivan W."/>
            <person name="Andreopoulos W.B."/>
            <person name="Clum A."/>
            <person name="Lindquist E."/>
            <person name="Daum C."/>
            <person name="Ramamoorthy G.K."/>
            <person name="Gryganskyi A."/>
            <person name="Culley D."/>
            <person name="Magnuson J.K."/>
            <person name="James T.Y."/>
            <person name="O'Malley M.A."/>
            <person name="Stajich J.E."/>
            <person name="Spatafora J.W."/>
            <person name="Visel A."/>
            <person name="Grigoriev I.V."/>
        </authorList>
    </citation>
    <scope>NUCLEOTIDE SEQUENCE [LARGE SCALE GENOMIC DNA]</scope>
    <source>
        <strain evidence="1 2">CBS 931.73</strain>
    </source>
</reference>
<dbReference type="EMBL" id="MCFE01000284">
    <property type="protein sequence ID" value="ORX92297.1"/>
    <property type="molecule type" value="Genomic_DNA"/>
</dbReference>
<name>A0A1Y1Y2R1_9FUNG</name>
<protein>
    <submittedName>
        <fullName evidence="1">Uncharacterized protein</fullName>
    </submittedName>
</protein>
<dbReference type="AlphaFoldDB" id="A0A1Y1Y2R1"/>
<sequence>MNPRWDLYQTLVVYASSGGIHVAAFFKKTCNHRAIIDPMYLGNGGQGAKRASLTSTRVRVGRSKTWDSLESNWLVPRCFGAGVSWSGWNTEAAAQQRYAPGGHPSNGFVQASDVKVDPYCFVTFPLYAALGDMVMTKARWPYGAIGRRERLTVD</sequence>
<gene>
    <name evidence="1" type="ORF">K493DRAFT_303429</name>
</gene>
<organism evidence="1 2">
    <name type="scientific">Basidiobolus meristosporus CBS 931.73</name>
    <dbReference type="NCBI Taxonomy" id="1314790"/>
    <lineage>
        <taxon>Eukaryota</taxon>
        <taxon>Fungi</taxon>
        <taxon>Fungi incertae sedis</taxon>
        <taxon>Zoopagomycota</taxon>
        <taxon>Entomophthoromycotina</taxon>
        <taxon>Basidiobolomycetes</taxon>
        <taxon>Basidiobolales</taxon>
        <taxon>Basidiobolaceae</taxon>
        <taxon>Basidiobolus</taxon>
    </lineage>
</organism>
<keyword evidence="2" id="KW-1185">Reference proteome</keyword>
<evidence type="ECO:0000313" key="1">
    <source>
        <dbReference type="EMBL" id="ORX92297.1"/>
    </source>
</evidence>
<dbReference type="InParanoid" id="A0A1Y1Y2R1"/>
<evidence type="ECO:0000313" key="2">
    <source>
        <dbReference type="Proteomes" id="UP000193498"/>
    </source>
</evidence>
<accession>A0A1Y1Y2R1</accession>
<proteinExistence type="predicted"/>
<dbReference type="Proteomes" id="UP000193498">
    <property type="component" value="Unassembled WGS sequence"/>
</dbReference>